<feature type="compositionally biased region" description="Basic and acidic residues" evidence="1">
    <location>
        <begin position="1"/>
        <end position="11"/>
    </location>
</feature>
<accession>A0AAN9KFZ1</accession>
<gene>
    <name evidence="2" type="ORF">VNO77_34281</name>
</gene>
<reference evidence="2 3" key="1">
    <citation type="submission" date="2024-01" db="EMBL/GenBank/DDBJ databases">
        <title>The genomes of 5 underutilized Papilionoideae crops provide insights into root nodulation and disease resistanc.</title>
        <authorList>
            <person name="Jiang F."/>
        </authorList>
    </citation>
    <scope>NUCLEOTIDE SEQUENCE [LARGE SCALE GENOMIC DNA]</scope>
    <source>
        <strain evidence="2">LVBAO_FW01</strain>
        <tissue evidence="2">Leaves</tissue>
    </source>
</reference>
<protein>
    <submittedName>
        <fullName evidence="2">Uncharacterized protein</fullName>
    </submittedName>
</protein>
<feature type="region of interest" description="Disordered" evidence="1">
    <location>
        <begin position="1"/>
        <end position="49"/>
    </location>
</feature>
<name>A0AAN9KFZ1_CANGL</name>
<dbReference type="Proteomes" id="UP001367508">
    <property type="component" value="Unassembled WGS sequence"/>
</dbReference>
<evidence type="ECO:0000256" key="1">
    <source>
        <dbReference type="SAM" id="MobiDB-lite"/>
    </source>
</evidence>
<comment type="caution">
    <text evidence="2">The sequence shown here is derived from an EMBL/GenBank/DDBJ whole genome shotgun (WGS) entry which is preliminary data.</text>
</comment>
<dbReference type="AlphaFoldDB" id="A0AAN9KFZ1"/>
<proteinExistence type="predicted"/>
<feature type="compositionally biased region" description="Polar residues" evidence="1">
    <location>
        <begin position="19"/>
        <end position="37"/>
    </location>
</feature>
<dbReference type="EMBL" id="JAYMYQ010000008">
    <property type="protein sequence ID" value="KAK7315713.1"/>
    <property type="molecule type" value="Genomic_DNA"/>
</dbReference>
<keyword evidence="3" id="KW-1185">Reference proteome</keyword>
<organism evidence="2 3">
    <name type="scientific">Canavalia gladiata</name>
    <name type="common">Sword bean</name>
    <name type="synonym">Dolichos gladiatus</name>
    <dbReference type="NCBI Taxonomy" id="3824"/>
    <lineage>
        <taxon>Eukaryota</taxon>
        <taxon>Viridiplantae</taxon>
        <taxon>Streptophyta</taxon>
        <taxon>Embryophyta</taxon>
        <taxon>Tracheophyta</taxon>
        <taxon>Spermatophyta</taxon>
        <taxon>Magnoliopsida</taxon>
        <taxon>eudicotyledons</taxon>
        <taxon>Gunneridae</taxon>
        <taxon>Pentapetalae</taxon>
        <taxon>rosids</taxon>
        <taxon>fabids</taxon>
        <taxon>Fabales</taxon>
        <taxon>Fabaceae</taxon>
        <taxon>Papilionoideae</taxon>
        <taxon>50 kb inversion clade</taxon>
        <taxon>NPAAA clade</taxon>
        <taxon>indigoferoid/millettioid clade</taxon>
        <taxon>Phaseoleae</taxon>
        <taxon>Canavalia</taxon>
    </lineage>
</organism>
<feature type="region of interest" description="Disordered" evidence="1">
    <location>
        <begin position="115"/>
        <end position="135"/>
    </location>
</feature>
<sequence length="135" mass="15011">MHGCDESEKVSRSRGRATNAGQADVTNNRSVDTTTGTAHEMVDKGHTLNCNKASSETTILEKRLSDSVALKQDIVQKMVSSKYFKSRLEAELSAANSTWTSFPFAAFMEIQDKTSNREPSNVFPSPERFRESFDP</sequence>
<evidence type="ECO:0000313" key="2">
    <source>
        <dbReference type="EMBL" id="KAK7315713.1"/>
    </source>
</evidence>
<evidence type="ECO:0000313" key="3">
    <source>
        <dbReference type="Proteomes" id="UP001367508"/>
    </source>
</evidence>